<feature type="non-terminal residue" evidence="1">
    <location>
        <position position="369"/>
    </location>
</feature>
<evidence type="ECO:0000313" key="1">
    <source>
        <dbReference type="EMBL" id="RFU27979.1"/>
    </source>
</evidence>
<reference evidence="1 2" key="1">
    <citation type="submission" date="2018-05" db="EMBL/GenBank/DDBJ databases">
        <title>Draft genome sequence of Scytalidium lignicola DSM 105466, a ubiquitous saprotrophic fungus.</title>
        <authorList>
            <person name="Buettner E."/>
            <person name="Gebauer A.M."/>
            <person name="Hofrichter M."/>
            <person name="Liers C."/>
            <person name="Kellner H."/>
        </authorList>
    </citation>
    <scope>NUCLEOTIDE SEQUENCE [LARGE SCALE GENOMIC DNA]</scope>
    <source>
        <strain evidence="1 2">DSM 105466</strain>
    </source>
</reference>
<dbReference type="InterPro" id="IPR021276">
    <property type="entry name" value="DUF2855"/>
</dbReference>
<keyword evidence="2" id="KW-1185">Reference proteome</keyword>
<dbReference type="OrthoDB" id="192702at2759"/>
<dbReference type="AlphaFoldDB" id="A0A3E2H3N4"/>
<dbReference type="OMA" id="ERWNHWL"/>
<dbReference type="Proteomes" id="UP000258309">
    <property type="component" value="Unassembled WGS sequence"/>
</dbReference>
<gene>
    <name evidence="1" type="ORF">B7463_g8360</name>
</gene>
<accession>A0A3E2H3N4</accession>
<comment type="caution">
    <text evidence="1">The sequence shown here is derived from an EMBL/GenBank/DDBJ whole genome shotgun (WGS) entry which is preliminary data.</text>
</comment>
<proteinExistence type="predicted"/>
<dbReference type="Pfam" id="PF11017">
    <property type="entry name" value="DUF2855"/>
    <property type="match status" value="1"/>
</dbReference>
<dbReference type="STRING" id="5539.A0A3E2H3N4"/>
<name>A0A3E2H3N4_SCYLI</name>
<organism evidence="1 2">
    <name type="scientific">Scytalidium lignicola</name>
    <name type="common">Hyphomycete</name>
    <dbReference type="NCBI Taxonomy" id="5539"/>
    <lineage>
        <taxon>Eukaryota</taxon>
        <taxon>Fungi</taxon>
        <taxon>Dikarya</taxon>
        <taxon>Ascomycota</taxon>
        <taxon>Pezizomycotina</taxon>
        <taxon>Leotiomycetes</taxon>
        <taxon>Leotiomycetes incertae sedis</taxon>
        <taxon>Scytalidium</taxon>
    </lineage>
</organism>
<protein>
    <submittedName>
        <fullName evidence="1">Uncharacterized protein</fullName>
    </submittedName>
</protein>
<evidence type="ECO:0000313" key="2">
    <source>
        <dbReference type="Proteomes" id="UP000258309"/>
    </source>
</evidence>
<sequence>MFAERYLDKSDIIWLSVNNTTYAKIGALRSTTGWWDIYPLPPNTPPELADASKYGRISAWGFGRVIESTCSDAPVSSMVWGYLPIGTLPVDLTIETGSLTREVVDVSSHRTTVLPLYNSYLVYSPTDISNTSKDFKGWTAVLWIPFITAWLLNRNVFAWDEELLVPPSSQVLSWTMKDANLSEAVIILLSASSKTAVMIAQQLREARPLGSRPKKIVGVTSSTSHLFAQATGFYDIVVDYNEAQKVTNLADMFSIHKSTKVSLLNCGARGDAHQIWYNTLQPYAESMQTVLIGFRPEIEPPEVVLGQLTKNTDMSGQVLSTADVVEGATLKDSSWLDHSTASFKEFLAKGNVPGLSLQWGQGMDDVKET</sequence>
<dbReference type="EMBL" id="NCSJ02000182">
    <property type="protein sequence ID" value="RFU27979.1"/>
    <property type="molecule type" value="Genomic_DNA"/>
</dbReference>
<feature type="non-terminal residue" evidence="1">
    <location>
        <position position="1"/>
    </location>
</feature>